<keyword evidence="5 7" id="KW-0378">Hydrolase</keyword>
<dbReference type="GO" id="GO:0000049">
    <property type="term" value="F:tRNA binding"/>
    <property type="evidence" value="ECO:0007669"/>
    <property type="project" value="UniProtKB-UniRule"/>
</dbReference>
<comment type="subunit">
    <text evidence="7">Consists of a catalytic RNA component (M1 or rnpB) and a protein subunit.</text>
</comment>
<proteinExistence type="inferred from homology"/>
<dbReference type="OrthoDB" id="9810867at2"/>
<evidence type="ECO:0000256" key="3">
    <source>
        <dbReference type="ARBA" id="ARBA00022722"/>
    </source>
</evidence>
<keyword evidence="2 7" id="KW-0819">tRNA processing</keyword>
<dbReference type="PANTHER" id="PTHR33992">
    <property type="entry name" value="RIBONUCLEASE P PROTEIN COMPONENT"/>
    <property type="match status" value="1"/>
</dbReference>
<evidence type="ECO:0000313" key="10">
    <source>
        <dbReference type="Proteomes" id="UP000027980"/>
    </source>
</evidence>
<dbReference type="InterPro" id="IPR020539">
    <property type="entry name" value="RNase_P_CS"/>
</dbReference>
<protein>
    <recommendedName>
        <fullName evidence="7 8">Ribonuclease P protein component</fullName>
        <shortName evidence="7">RNase P protein</shortName>
        <shortName evidence="7">RNaseP protein</shortName>
        <ecNumber evidence="7 8">3.1.26.5</ecNumber>
    </recommendedName>
    <alternativeName>
        <fullName evidence="7">Protein C5</fullName>
    </alternativeName>
</protein>
<evidence type="ECO:0000256" key="5">
    <source>
        <dbReference type="ARBA" id="ARBA00022801"/>
    </source>
</evidence>
<dbReference type="InterPro" id="IPR000100">
    <property type="entry name" value="RNase_P"/>
</dbReference>
<dbReference type="NCBIfam" id="TIGR00188">
    <property type="entry name" value="rnpA"/>
    <property type="match status" value="1"/>
</dbReference>
<dbReference type="KEGG" id="tap:GZ22_11750"/>
<dbReference type="HOGENOM" id="CLU_117179_9_1_9"/>
<comment type="similarity">
    <text evidence="7">Belongs to the RnpA family.</text>
</comment>
<dbReference type="EMBL" id="CP008876">
    <property type="protein sequence ID" value="AIF67246.1"/>
    <property type="molecule type" value="Genomic_DNA"/>
</dbReference>
<dbReference type="InterPro" id="IPR014721">
    <property type="entry name" value="Ribsml_uS5_D2-typ_fold_subgr"/>
</dbReference>
<dbReference type="PROSITE" id="PS00648">
    <property type="entry name" value="RIBONUCLEASE_P"/>
    <property type="match status" value="1"/>
</dbReference>
<name>A0A075LM92_9BACI</name>
<dbReference type="GO" id="GO:0001682">
    <property type="term" value="P:tRNA 5'-leader removal"/>
    <property type="evidence" value="ECO:0007669"/>
    <property type="project" value="UniProtKB-UniRule"/>
</dbReference>
<gene>
    <name evidence="7 9" type="primary">rnpA</name>
    <name evidence="9" type="ORF">GZ22_11750</name>
</gene>
<organism evidence="9 10">
    <name type="scientific">Terribacillus saccharophilus</name>
    <dbReference type="NCBI Taxonomy" id="361277"/>
    <lineage>
        <taxon>Bacteria</taxon>
        <taxon>Bacillati</taxon>
        <taxon>Bacillota</taxon>
        <taxon>Bacilli</taxon>
        <taxon>Bacillales</taxon>
        <taxon>Bacillaceae</taxon>
        <taxon>Terribacillus</taxon>
    </lineage>
</organism>
<dbReference type="AlphaFoldDB" id="A0A075LM92"/>
<evidence type="ECO:0000256" key="1">
    <source>
        <dbReference type="ARBA" id="ARBA00002663"/>
    </source>
</evidence>
<evidence type="ECO:0000313" key="9">
    <source>
        <dbReference type="EMBL" id="AIF67246.1"/>
    </source>
</evidence>
<comment type="catalytic activity">
    <reaction evidence="7">
        <text>Endonucleolytic cleavage of RNA, removing 5'-extranucleotides from tRNA precursor.</text>
        <dbReference type="EC" id="3.1.26.5"/>
    </reaction>
</comment>
<evidence type="ECO:0000256" key="6">
    <source>
        <dbReference type="ARBA" id="ARBA00022884"/>
    </source>
</evidence>
<keyword evidence="3 7" id="KW-0540">Nuclease</keyword>
<evidence type="ECO:0000256" key="2">
    <source>
        <dbReference type="ARBA" id="ARBA00022694"/>
    </source>
</evidence>
<dbReference type="InterPro" id="IPR020568">
    <property type="entry name" value="Ribosomal_Su5_D2-typ_SF"/>
</dbReference>
<dbReference type="EC" id="3.1.26.5" evidence="7 8"/>
<dbReference type="GO" id="GO:0030677">
    <property type="term" value="C:ribonuclease P complex"/>
    <property type="evidence" value="ECO:0007669"/>
    <property type="project" value="TreeGrafter"/>
</dbReference>
<dbReference type="GO" id="GO:0042781">
    <property type="term" value="F:3'-tRNA processing endoribonuclease activity"/>
    <property type="evidence" value="ECO:0007669"/>
    <property type="project" value="TreeGrafter"/>
</dbReference>
<dbReference type="Gene3D" id="3.30.230.10">
    <property type="match status" value="1"/>
</dbReference>
<accession>A0A075LM92</accession>
<dbReference type="HAMAP" id="MF_00227">
    <property type="entry name" value="RNase_P"/>
    <property type="match status" value="1"/>
</dbReference>
<dbReference type="SUPFAM" id="SSF54211">
    <property type="entry name" value="Ribosomal protein S5 domain 2-like"/>
    <property type="match status" value="1"/>
</dbReference>
<dbReference type="Proteomes" id="UP000027980">
    <property type="component" value="Chromosome"/>
</dbReference>
<keyword evidence="4 7" id="KW-0255">Endonuclease</keyword>
<dbReference type="PANTHER" id="PTHR33992:SF1">
    <property type="entry name" value="RIBONUCLEASE P PROTEIN COMPONENT"/>
    <property type="match status" value="1"/>
</dbReference>
<dbReference type="RefSeq" id="WP_038562595.1">
    <property type="nucleotide sequence ID" value="NZ_CP008876.1"/>
</dbReference>
<keyword evidence="6 7" id="KW-0694">RNA-binding</keyword>
<dbReference type="GO" id="GO:0004526">
    <property type="term" value="F:ribonuclease P activity"/>
    <property type="evidence" value="ECO:0007669"/>
    <property type="project" value="UniProtKB-UniRule"/>
</dbReference>
<evidence type="ECO:0000256" key="8">
    <source>
        <dbReference type="NCBIfam" id="TIGR00188"/>
    </source>
</evidence>
<dbReference type="FunFam" id="3.30.230.10:FF:000021">
    <property type="entry name" value="Ribonuclease P protein component"/>
    <property type="match status" value="1"/>
</dbReference>
<dbReference type="Pfam" id="PF00825">
    <property type="entry name" value="Ribonuclease_P"/>
    <property type="match status" value="1"/>
</dbReference>
<sequence>MKKEYRIKKNEAFQEVFQKGNSFANRQLVLYYKKQDAADAHFRIGLSVSKKLGNAVMRNKIKRYLRQAFHELDEQVAPGYDFIVIARQPAKDMAYQELKKSLIHVLWKSHLLKQPNRKNKEKQ</sequence>
<reference evidence="9 10" key="1">
    <citation type="submission" date="2014-07" db="EMBL/GenBank/DDBJ databases">
        <title>Complete genome sequence of a moderately halophilic bacterium Terribacillus aidingensis MP602, isolated from Cryptomeria fortunei in Tianmu mountain in China.</title>
        <authorList>
            <person name="Wang Y."/>
            <person name="Lu P."/>
            <person name="Zhang L."/>
        </authorList>
    </citation>
    <scope>NUCLEOTIDE SEQUENCE [LARGE SCALE GENOMIC DNA]</scope>
    <source>
        <strain evidence="9 10">MP602</strain>
    </source>
</reference>
<dbReference type="GeneID" id="34220123"/>
<comment type="function">
    <text evidence="1 7">RNaseP catalyzes the removal of the 5'-leader sequence from pre-tRNA to produce the mature 5'-terminus. It can also cleave other RNA substrates such as 4.5S RNA. The protein component plays an auxiliary but essential role in vivo by binding to the 5'-leader sequence and broadening the substrate specificity of the ribozyme.</text>
</comment>
<evidence type="ECO:0000256" key="7">
    <source>
        <dbReference type="HAMAP-Rule" id="MF_00227"/>
    </source>
</evidence>
<evidence type="ECO:0000256" key="4">
    <source>
        <dbReference type="ARBA" id="ARBA00022759"/>
    </source>
</evidence>